<dbReference type="AlphaFoldDB" id="A0A392SQ74"/>
<organism evidence="1 2">
    <name type="scientific">Trifolium medium</name>
    <dbReference type="NCBI Taxonomy" id="97028"/>
    <lineage>
        <taxon>Eukaryota</taxon>
        <taxon>Viridiplantae</taxon>
        <taxon>Streptophyta</taxon>
        <taxon>Embryophyta</taxon>
        <taxon>Tracheophyta</taxon>
        <taxon>Spermatophyta</taxon>
        <taxon>Magnoliopsida</taxon>
        <taxon>eudicotyledons</taxon>
        <taxon>Gunneridae</taxon>
        <taxon>Pentapetalae</taxon>
        <taxon>rosids</taxon>
        <taxon>fabids</taxon>
        <taxon>Fabales</taxon>
        <taxon>Fabaceae</taxon>
        <taxon>Papilionoideae</taxon>
        <taxon>50 kb inversion clade</taxon>
        <taxon>NPAAA clade</taxon>
        <taxon>Hologalegina</taxon>
        <taxon>IRL clade</taxon>
        <taxon>Trifolieae</taxon>
        <taxon>Trifolium</taxon>
    </lineage>
</organism>
<accession>A0A392SQ74</accession>
<feature type="non-terminal residue" evidence="1">
    <location>
        <position position="1"/>
    </location>
</feature>
<sequence length="30" mass="3175">LGVQVCSATCNLCFGYTYNCQYVVVSGPKG</sequence>
<comment type="caution">
    <text evidence="1">The sequence shown here is derived from an EMBL/GenBank/DDBJ whole genome shotgun (WGS) entry which is preliminary data.</text>
</comment>
<proteinExistence type="predicted"/>
<name>A0A392SQ74_9FABA</name>
<evidence type="ECO:0000313" key="2">
    <source>
        <dbReference type="Proteomes" id="UP000265520"/>
    </source>
</evidence>
<protein>
    <submittedName>
        <fullName evidence="1">Uncharacterized protein</fullName>
    </submittedName>
</protein>
<evidence type="ECO:0000313" key="1">
    <source>
        <dbReference type="EMBL" id="MCI51023.1"/>
    </source>
</evidence>
<keyword evidence="2" id="KW-1185">Reference proteome</keyword>
<dbReference type="EMBL" id="LXQA010425570">
    <property type="protein sequence ID" value="MCI51023.1"/>
    <property type="molecule type" value="Genomic_DNA"/>
</dbReference>
<reference evidence="1 2" key="1">
    <citation type="journal article" date="2018" name="Front. Plant Sci.">
        <title>Red Clover (Trifolium pratense) and Zigzag Clover (T. medium) - A Picture of Genomic Similarities and Differences.</title>
        <authorList>
            <person name="Dluhosova J."/>
            <person name="Istvanek J."/>
            <person name="Nedelnik J."/>
            <person name="Repkova J."/>
        </authorList>
    </citation>
    <scope>NUCLEOTIDE SEQUENCE [LARGE SCALE GENOMIC DNA]</scope>
    <source>
        <strain evidence="2">cv. 10/8</strain>
        <tissue evidence="1">Leaf</tissue>
    </source>
</reference>
<dbReference type="Proteomes" id="UP000265520">
    <property type="component" value="Unassembled WGS sequence"/>
</dbReference>